<keyword evidence="2" id="KW-0812">Transmembrane</keyword>
<accession>V2UQ83</accession>
<dbReference type="HOGENOM" id="CLU_091705_6_3_6"/>
<dbReference type="EMBL" id="AYEU01000006">
    <property type="protein sequence ID" value="ESK50785.1"/>
    <property type="molecule type" value="Genomic_DNA"/>
</dbReference>
<keyword evidence="2" id="KW-1133">Transmembrane helix</keyword>
<comment type="caution">
    <text evidence="3">The sequence shown here is derived from an EMBL/GenBank/DDBJ whole genome shotgun (WGS) entry which is preliminary data.</text>
</comment>
<dbReference type="STRING" id="396323.VH98_11630"/>
<dbReference type="SUPFAM" id="SSF54523">
    <property type="entry name" value="Pili subunits"/>
    <property type="match status" value="1"/>
</dbReference>
<dbReference type="PROSITE" id="PS00409">
    <property type="entry name" value="PROKAR_NTER_METHYL"/>
    <property type="match status" value="1"/>
</dbReference>
<dbReference type="InterPro" id="IPR045584">
    <property type="entry name" value="Pilin-like"/>
</dbReference>
<dbReference type="AlphaFoldDB" id="V2UQ83"/>
<dbReference type="GO" id="GO:0015627">
    <property type="term" value="C:type II protein secretion system complex"/>
    <property type="evidence" value="ECO:0007669"/>
    <property type="project" value="InterPro"/>
</dbReference>
<evidence type="ECO:0000256" key="1">
    <source>
        <dbReference type="ARBA" id="ARBA00022481"/>
    </source>
</evidence>
<organism evidence="3 4">
    <name type="scientific">Acinetobacter brisouii CIP 110357</name>
    <dbReference type="NCBI Taxonomy" id="1341683"/>
    <lineage>
        <taxon>Bacteria</taxon>
        <taxon>Pseudomonadati</taxon>
        <taxon>Pseudomonadota</taxon>
        <taxon>Gammaproteobacteria</taxon>
        <taxon>Moraxellales</taxon>
        <taxon>Moraxellaceae</taxon>
        <taxon>Acinetobacter</taxon>
    </lineage>
</organism>
<dbReference type="PRINTS" id="PR00813">
    <property type="entry name" value="BCTERIALGSPG"/>
</dbReference>
<evidence type="ECO:0008006" key="5">
    <source>
        <dbReference type="Google" id="ProtNLM"/>
    </source>
</evidence>
<dbReference type="InterPro" id="IPR000983">
    <property type="entry name" value="Bac_GSPG_pilin"/>
</dbReference>
<dbReference type="Gene3D" id="3.30.700.10">
    <property type="entry name" value="Glycoprotein, Type 4 Pilin"/>
    <property type="match status" value="1"/>
</dbReference>
<evidence type="ECO:0000313" key="4">
    <source>
        <dbReference type="Proteomes" id="UP000018418"/>
    </source>
</evidence>
<dbReference type="Pfam" id="PF07963">
    <property type="entry name" value="N_methyl"/>
    <property type="match status" value="1"/>
</dbReference>
<evidence type="ECO:0000256" key="2">
    <source>
        <dbReference type="SAM" id="Phobius"/>
    </source>
</evidence>
<dbReference type="PANTHER" id="PTHR30093:SF47">
    <property type="entry name" value="TYPE IV PILUS NON-CORE MINOR PILIN PILE"/>
    <property type="match status" value="1"/>
</dbReference>
<sequence>MPISTSKIMGLLPNIKMNNISKVKGFTLIELMIVIVILAIIASFAIPAYGNYVKRAHIKAAQSDLVALSLVLENTYQRTLSYPVSTTTNTATTKTAFTSWNPSEDVFSYTATSTASSYTLTATKGNCTMTMTNTSSSPSSCDTY</sequence>
<dbReference type="InterPro" id="IPR012902">
    <property type="entry name" value="N_methyl_site"/>
</dbReference>
<evidence type="ECO:0000313" key="3">
    <source>
        <dbReference type="EMBL" id="ESK50785.1"/>
    </source>
</evidence>
<dbReference type="PANTHER" id="PTHR30093">
    <property type="entry name" value="GENERAL SECRETION PATHWAY PROTEIN G"/>
    <property type="match status" value="1"/>
</dbReference>
<keyword evidence="1" id="KW-0488">Methylation</keyword>
<dbReference type="InterPro" id="IPR031982">
    <property type="entry name" value="PilE-like"/>
</dbReference>
<dbReference type="GO" id="GO:0015628">
    <property type="term" value="P:protein secretion by the type II secretion system"/>
    <property type="evidence" value="ECO:0007669"/>
    <property type="project" value="InterPro"/>
</dbReference>
<feature type="transmembrane region" description="Helical" evidence="2">
    <location>
        <begin position="26"/>
        <end position="49"/>
    </location>
</feature>
<gene>
    <name evidence="3" type="ORF">P255_01283</name>
</gene>
<keyword evidence="2" id="KW-0472">Membrane</keyword>
<proteinExistence type="predicted"/>
<name>V2UQ83_9GAMM</name>
<dbReference type="GO" id="GO:0043683">
    <property type="term" value="P:type IV pilus assembly"/>
    <property type="evidence" value="ECO:0007669"/>
    <property type="project" value="InterPro"/>
</dbReference>
<dbReference type="NCBIfam" id="TIGR02532">
    <property type="entry name" value="IV_pilin_GFxxxE"/>
    <property type="match status" value="1"/>
</dbReference>
<keyword evidence="4" id="KW-1185">Reference proteome</keyword>
<reference evidence="3 4" key="1">
    <citation type="submission" date="2013-10" db="EMBL/GenBank/DDBJ databases">
        <title>The Genome Sequence of Acinetobacter brisouii CIP 110357.</title>
        <authorList>
            <consortium name="The Broad Institute Genomics Platform"/>
            <consortium name="The Broad Institute Genome Sequencing Center for Infectious Disease"/>
            <person name="Cerqueira G."/>
            <person name="Feldgarden M."/>
            <person name="Courvalin P."/>
            <person name="Grillot-Courvalin C."/>
            <person name="Clermont D."/>
            <person name="Rocha E."/>
            <person name="Yoon E.-J."/>
            <person name="Nemec A."/>
            <person name="Young S.K."/>
            <person name="Zeng Q."/>
            <person name="Gargeya S."/>
            <person name="Fitzgerald M."/>
            <person name="Abouelleil A."/>
            <person name="Alvarado L."/>
            <person name="Berlin A.M."/>
            <person name="Chapman S.B."/>
            <person name="Gainer-Dewar J."/>
            <person name="Goldberg J."/>
            <person name="Gnerre S."/>
            <person name="Griggs A."/>
            <person name="Gujja S."/>
            <person name="Hansen M."/>
            <person name="Howarth C."/>
            <person name="Imamovic A."/>
            <person name="Ireland A."/>
            <person name="Larimer J."/>
            <person name="McCowan C."/>
            <person name="Murphy C."/>
            <person name="Pearson M."/>
            <person name="Poon T.W."/>
            <person name="Priest M."/>
            <person name="Roberts A."/>
            <person name="Saif S."/>
            <person name="Shea T."/>
            <person name="Sykes S."/>
            <person name="Wortman J."/>
            <person name="Nusbaum C."/>
            <person name="Birren B."/>
        </authorList>
    </citation>
    <scope>NUCLEOTIDE SEQUENCE [LARGE SCALE GENOMIC DNA]</scope>
    <source>
        <strain evidence="3 4">CIP 110357</strain>
    </source>
</reference>
<protein>
    <recommendedName>
        <fullName evidence="5">Prepilin-type N-terminal cleavage/methylation domain-containing protein</fullName>
    </recommendedName>
</protein>
<dbReference type="Pfam" id="PF16732">
    <property type="entry name" value="ComP_DUS"/>
    <property type="match status" value="1"/>
</dbReference>
<dbReference type="Proteomes" id="UP000018418">
    <property type="component" value="Unassembled WGS sequence"/>
</dbReference>